<dbReference type="Gene3D" id="1.25.10.10">
    <property type="entry name" value="Leucine-rich Repeat Variant"/>
    <property type="match status" value="2"/>
</dbReference>
<dbReference type="GO" id="GO:0005634">
    <property type="term" value="C:nucleus"/>
    <property type="evidence" value="ECO:0007669"/>
    <property type="project" value="UniProtKB-SubCell"/>
</dbReference>
<dbReference type="STRING" id="1331196.A0A1B9J1S4"/>
<dbReference type="Proteomes" id="UP000092583">
    <property type="component" value="Unassembled WGS sequence"/>
</dbReference>
<gene>
    <name evidence="8" type="ORF">L486_01392</name>
</gene>
<dbReference type="AlphaFoldDB" id="A0A1B9J1S4"/>
<dbReference type="OrthoDB" id="342900at2759"/>
<dbReference type="PANTHER" id="PTHR12891">
    <property type="entry name" value="DNA REPAIR/TRANSCRIPTION PROTEIN MET18/MMS19"/>
    <property type="match status" value="1"/>
</dbReference>
<dbReference type="Pfam" id="PF14500">
    <property type="entry name" value="MMS19_N"/>
    <property type="match status" value="1"/>
</dbReference>
<dbReference type="GO" id="GO:0016226">
    <property type="term" value="P:iron-sulfur cluster assembly"/>
    <property type="evidence" value="ECO:0007669"/>
    <property type="project" value="UniProtKB-UniRule"/>
</dbReference>
<name>A0A1B9J1S4_9TREE</name>
<keyword evidence="5" id="KW-0234">DNA repair</keyword>
<dbReference type="InterPro" id="IPR024687">
    <property type="entry name" value="MMS19_C"/>
</dbReference>
<reference evidence="8 9" key="1">
    <citation type="submission" date="2013-07" db="EMBL/GenBank/DDBJ databases">
        <title>The Genome Sequence of Kwoniella mangroviensis CBS10435.</title>
        <authorList>
            <consortium name="The Broad Institute Genome Sequencing Platform"/>
            <person name="Cuomo C."/>
            <person name="Litvintseva A."/>
            <person name="Chen Y."/>
            <person name="Heitman J."/>
            <person name="Sun S."/>
            <person name="Springer D."/>
            <person name="Dromer F."/>
            <person name="Young S.K."/>
            <person name="Zeng Q."/>
            <person name="Gargeya S."/>
            <person name="Fitzgerald M."/>
            <person name="Abouelleil A."/>
            <person name="Alvarado L."/>
            <person name="Berlin A.M."/>
            <person name="Chapman S.B."/>
            <person name="Dewar J."/>
            <person name="Goldberg J."/>
            <person name="Griggs A."/>
            <person name="Gujja S."/>
            <person name="Hansen M."/>
            <person name="Howarth C."/>
            <person name="Imamovic A."/>
            <person name="Larimer J."/>
            <person name="McCowan C."/>
            <person name="Murphy C."/>
            <person name="Pearson M."/>
            <person name="Priest M."/>
            <person name="Roberts A."/>
            <person name="Saif S."/>
            <person name="Shea T."/>
            <person name="Sykes S."/>
            <person name="Wortman J."/>
            <person name="Nusbaum C."/>
            <person name="Birren B."/>
        </authorList>
    </citation>
    <scope>NUCLEOTIDE SEQUENCE [LARGE SCALE GENOMIC DNA]</scope>
    <source>
        <strain evidence="8 9">CBS 10435</strain>
    </source>
</reference>
<dbReference type="PANTHER" id="PTHR12891:SF0">
    <property type="entry name" value="MMS19 NUCLEOTIDE EXCISION REPAIR PROTEIN HOMOLOG"/>
    <property type="match status" value="1"/>
</dbReference>
<sequence>MDVPRIVRTQISTSELNPPQELVEAVNNATVGLLEIVKALGEYLTSTEDEVRLKGLTFLSNTMKAVNPTKINRQATQTLTNFYLSKLDDFDSLPPALGGLTVLSKLSTFDDDAAVEVYKGVVENVNMKAYIQATRHLVYVLFDSLLATHRNALKALGTSFLNSYTKMVDGEKDPRNLMLLFSIDRVILLEFDVKDHIEDFFDITFCYFPITFRPPPNDPYGITADDLKLALRKCMASSPYFARMALPLFLEKFATLTGPSMKDLQLSIAACLPVYGADAVRERGVELWEGIKTEILYSSDTSIEAAALSALESLIRTLYPTESDAPSGLAQDIIKECLEILNEPDKNQAVAATKILAAIFRASPSAGRFALSQALPQLFRQFNSPSVPSHRSPILSTISSLLVAVQSVYASPTSQRRQHEEKSLDPYHTGILDVLREGLRTEGLKSPAIKGCTACVQIPGFWDREDMENVVRGLDDVLVNDEDPEIRPEVIKSLTTISVHHSTIIESLTLPLLFHNLPDSAPPASDHLHREKYRSILSSLTELCVAPALFQTLVIRITTKLDLLSTSSFSTSNEVDETMDEAESEFDLRECNIAYSWDLLITLQRVVDKKIKEKHQDLIRYFDQIVPRLFTLVVGASTSRDDKALFRDRRLIGIVARLVESLVWELNAEKQSQWFSAIYQAFEKGDWTGVVHDKSQIGLGASLLRNGTSSAEQDLIALYAGTIQGLKGDAVLPFSSPETFLSSKIHWTINVARDNWQVKWSLDLICAFVNKRENALKESLETILDSVWSLEIQDTSKDLEIRLRGLSVYLYMIKALSLLRSPLAYTALERVLDILSLSNLDPEFVPFAAAGFGILAQGKGNGHLTAKLLFAQKLWNFVLPKLIEGDKEASGTGRLVYLVAFASLLPLVPASLCLADLNTILPLILRSLSLPDPHQRVNAITTLTSVLETASDSKEVDKAIHIHAEVMVDALLKSAVRQEGVPTSGKVRSIALSCLSLFPDITRFETLHKHKSIVIKELGKTLDDPLRTVRKEAVECRAKWYRYGNAT</sequence>
<evidence type="ECO:0000259" key="7">
    <source>
        <dbReference type="Pfam" id="PF14500"/>
    </source>
</evidence>
<dbReference type="InterPro" id="IPR039920">
    <property type="entry name" value="MMS19"/>
</dbReference>
<evidence type="ECO:0000259" key="6">
    <source>
        <dbReference type="Pfam" id="PF12460"/>
    </source>
</evidence>
<evidence type="ECO:0000256" key="2">
    <source>
        <dbReference type="ARBA" id="ARBA00009340"/>
    </source>
</evidence>
<evidence type="ECO:0000256" key="4">
    <source>
        <dbReference type="ARBA" id="ARBA00023242"/>
    </source>
</evidence>
<dbReference type="InterPro" id="IPR016024">
    <property type="entry name" value="ARM-type_fold"/>
</dbReference>
<feature type="domain" description="MMS19 N-terminal" evidence="7">
    <location>
        <begin position="37"/>
        <end position="296"/>
    </location>
</feature>
<reference evidence="9" key="2">
    <citation type="submission" date="2013-12" db="EMBL/GenBank/DDBJ databases">
        <title>Evolution of pathogenesis and genome organization in the Tremellales.</title>
        <authorList>
            <person name="Cuomo C."/>
            <person name="Litvintseva A."/>
            <person name="Heitman J."/>
            <person name="Chen Y."/>
            <person name="Sun S."/>
            <person name="Springer D."/>
            <person name="Dromer F."/>
            <person name="Young S."/>
            <person name="Zeng Q."/>
            <person name="Chapman S."/>
            <person name="Gujja S."/>
            <person name="Saif S."/>
            <person name="Birren B."/>
        </authorList>
    </citation>
    <scope>NUCLEOTIDE SEQUENCE [LARGE SCALE GENOMIC DNA]</scope>
    <source>
        <strain evidence="9">CBS 10435</strain>
    </source>
</reference>
<comment type="function">
    <text evidence="5">Key component of the cytosolic iron-sulfur protein assembly (CIA) complex, a multiprotein complex that mediates the incorporation of iron-sulfur cluster into apoproteins specifically involved in DNA metabolism and genomic integrity. In the CIA complex, MMS19 acts as an adapter between early-acting CIA components and a subset of cellular target iron-sulfur proteins.</text>
</comment>
<dbReference type="GO" id="GO:0006281">
    <property type="term" value="P:DNA repair"/>
    <property type="evidence" value="ECO:0007669"/>
    <property type="project" value="UniProtKB-UniRule"/>
</dbReference>
<organism evidence="8 9">
    <name type="scientific">Kwoniella mangroviensis CBS 10435</name>
    <dbReference type="NCBI Taxonomy" id="1331196"/>
    <lineage>
        <taxon>Eukaryota</taxon>
        <taxon>Fungi</taxon>
        <taxon>Dikarya</taxon>
        <taxon>Basidiomycota</taxon>
        <taxon>Agaricomycotina</taxon>
        <taxon>Tremellomycetes</taxon>
        <taxon>Tremellales</taxon>
        <taxon>Cryptococcaceae</taxon>
        <taxon>Kwoniella</taxon>
    </lineage>
</organism>
<keyword evidence="9" id="KW-1185">Reference proteome</keyword>
<keyword evidence="4 5" id="KW-0539">Nucleus</keyword>
<keyword evidence="3" id="KW-0677">Repeat</keyword>
<dbReference type="EMBL" id="KI669459">
    <property type="protein sequence ID" value="OCF61732.1"/>
    <property type="molecule type" value="Genomic_DNA"/>
</dbReference>
<evidence type="ECO:0000313" key="9">
    <source>
        <dbReference type="Proteomes" id="UP000092583"/>
    </source>
</evidence>
<comment type="subcellular location">
    <subcellularLocation>
        <location evidence="1 5">Nucleus</location>
    </subcellularLocation>
</comment>
<dbReference type="GO" id="GO:0051604">
    <property type="term" value="P:protein maturation"/>
    <property type="evidence" value="ECO:0007669"/>
    <property type="project" value="UniProtKB-UniRule"/>
</dbReference>
<proteinExistence type="inferred from homology"/>
<keyword evidence="5" id="KW-0227">DNA damage</keyword>
<evidence type="ECO:0000313" key="8">
    <source>
        <dbReference type="EMBL" id="OCF61732.1"/>
    </source>
</evidence>
<evidence type="ECO:0000256" key="5">
    <source>
        <dbReference type="RuleBase" id="RU367072"/>
    </source>
</evidence>
<evidence type="ECO:0000256" key="1">
    <source>
        <dbReference type="ARBA" id="ARBA00004123"/>
    </source>
</evidence>
<dbReference type="InterPro" id="IPR029240">
    <property type="entry name" value="MMS19_N"/>
</dbReference>
<feature type="domain" description="MMS19 C-terminal" evidence="6">
    <location>
        <begin position="536"/>
        <end position="999"/>
    </location>
</feature>
<evidence type="ECO:0000256" key="3">
    <source>
        <dbReference type="ARBA" id="ARBA00022737"/>
    </source>
</evidence>
<dbReference type="Pfam" id="PF12460">
    <property type="entry name" value="MMS19_C"/>
    <property type="match status" value="1"/>
</dbReference>
<protein>
    <recommendedName>
        <fullName evidence="5">MMS19 nucleotide excision repair protein</fullName>
    </recommendedName>
</protein>
<comment type="similarity">
    <text evidence="2 5">Belongs to the MET18/MMS19 family.</text>
</comment>
<dbReference type="InterPro" id="IPR011989">
    <property type="entry name" value="ARM-like"/>
</dbReference>
<accession>A0A1B9J1S4</accession>
<dbReference type="GO" id="GO:0097361">
    <property type="term" value="C:cytosolic [4Fe-4S] assembly targeting complex"/>
    <property type="evidence" value="ECO:0007669"/>
    <property type="project" value="UniProtKB-UniRule"/>
</dbReference>
<dbReference type="SUPFAM" id="SSF48371">
    <property type="entry name" value="ARM repeat"/>
    <property type="match status" value="1"/>
</dbReference>